<dbReference type="PANTHER" id="PTHR24252">
    <property type="entry name" value="ACROSIN-RELATED"/>
    <property type="match status" value="1"/>
</dbReference>
<dbReference type="SUPFAM" id="SSF50494">
    <property type="entry name" value="Trypsin-like serine proteases"/>
    <property type="match status" value="1"/>
</dbReference>
<dbReference type="Pfam" id="PF00089">
    <property type="entry name" value="Trypsin"/>
    <property type="match status" value="1"/>
</dbReference>
<dbReference type="SMART" id="SM00042">
    <property type="entry name" value="CUB"/>
    <property type="match status" value="1"/>
</dbReference>
<protein>
    <recommendedName>
        <fullName evidence="8">Ovochymase-2</fullName>
    </recommendedName>
</protein>
<dbReference type="PROSITE" id="PS50240">
    <property type="entry name" value="TRYPSIN_DOM"/>
    <property type="match status" value="1"/>
</dbReference>
<sequence length="411" mass="45548">MRVPAALFSLCFWLNAGIHAAQTASKCGVPKIWSPMFYSLRVVGGTEATYGSHPWLVSLRLRGSHFCGGAILTERWIMTAAHCFASLSKESLSGVTVAVGEFNRRLEDEEEQVFHVKTVSVHERSRVQPICLPLPDENILTQTHCVVGGWGKIKERGRLPEGDSGGPLVCPAGSDRGPWVVLGITSWADEQQRETSSSRLCSVRDGPVADSEGVIRNPTLPGDYYDNNELCLWRITVPPGYSILLEFEHLNLEKDSHCHYDRLTVSAGTHRPVGCGMTVLVEDQTDIHSPYYPQSYSNDCVLCWVVYAPHGHVVKLDFVDMDLEESDRCLYDSLAILGDLEQTEEIAVVCGGTVPPPVLSYHNEASLCIHQPMVTPNLRNRCHSSVCLPSRVFPRETGRSTFTILNFPRLS</sequence>
<comment type="caution">
    <text evidence="6">The sequence shown here is derived from an EMBL/GenBank/DDBJ whole genome shotgun (WGS) entry which is preliminary data.</text>
</comment>
<feature type="signal peptide" evidence="3">
    <location>
        <begin position="1"/>
        <end position="20"/>
    </location>
</feature>
<keyword evidence="3" id="KW-0732">Signal</keyword>
<dbReference type="GO" id="GO:0004252">
    <property type="term" value="F:serine-type endopeptidase activity"/>
    <property type="evidence" value="ECO:0007669"/>
    <property type="project" value="InterPro"/>
</dbReference>
<dbReference type="EMBL" id="JAUPFM010000009">
    <property type="protein sequence ID" value="KAK2841836.1"/>
    <property type="molecule type" value="Genomic_DNA"/>
</dbReference>
<feature type="domain" description="CUB" evidence="4">
    <location>
        <begin position="287"/>
        <end position="360"/>
    </location>
</feature>
<evidence type="ECO:0000313" key="7">
    <source>
        <dbReference type="Proteomes" id="UP001187415"/>
    </source>
</evidence>
<evidence type="ECO:0000256" key="3">
    <source>
        <dbReference type="SAM" id="SignalP"/>
    </source>
</evidence>
<comment type="caution">
    <text evidence="2">Lacks conserved residue(s) required for the propagation of feature annotation.</text>
</comment>
<dbReference type="SUPFAM" id="SSF49854">
    <property type="entry name" value="Spermadhesin, CUB domain"/>
    <property type="match status" value="2"/>
</dbReference>
<gene>
    <name evidence="6" type="ORF">Q5P01_012036</name>
</gene>
<dbReference type="SMART" id="SM00020">
    <property type="entry name" value="Tryp_SPc"/>
    <property type="match status" value="1"/>
</dbReference>
<dbReference type="Proteomes" id="UP001187415">
    <property type="component" value="Unassembled WGS sequence"/>
</dbReference>
<evidence type="ECO:0000313" key="6">
    <source>
        <dbReference type="EMBL" id="KAK2841836.1"/>
    </source>
</evidence>
<evidence type="ECO:0000259" key="4">
    <source>
        <dbReference type="PROSITE" id="PS01180"/>
    </source>
</evidence>
<keyword evidence="7" id="KW-1185">Reference proteome</keyword>
<feature type="domain" description="CUB" evidence="4">
    <location>
        <begin position="201"/>
        <end position="276"/>
    </location>
</feature>
<name>A0AA88SJU1_CHASR</name>
<dbReference type="InterPro" id="IPR000859">
    <property type="entry name" value="CUB_dom"/>
</dbReference>
<dbReference type="CDD" id="cd00041">
    <property type="entry name" value="CUB"/>
    <property type="match status" value="2"/>
</dbReference>
<dbReference type="GO" id="GO:0006508">
    <property type="term" value="P:proteolysis"/>
    <property type="evidence" value="ECO:0007669"/>
    <property type="project" value="InterPro"/>
</dbReference>
<dbReference type="InterPro" id="IPR009003">
    <property type="entry name" value="Peptidase_S1_PA"/>
</dbReference>
<evidence type="ECO:0000256" key="2">
    <source>
        <dbReference type="PROSITE-ProRule" id="PRU00059"/>
    </source>
</evidence>
<accession>A0AA88SJU1</accession>
<feature type="disulfide bond" evidence="2">
    <location>
        <begin position="258"/>
        <end position="275"/>
    </location>
</feature>
<dbReference type="Gene3D" id="2.40.10.10">
    <property type="entry name" value="Trypsin-like serine proteases"/>
    <property type="match status" value="3"/>
</dbReference>
<keyword evidence="1 2" id="KW-1015">Disulfide bond</keyword>
<evidence type="ECO:0000256" key="1">
    <source>
        <dbReference type="ARBA" id="ARBA00023157"/>
    </source>
</evidence>
<dbReference type="InterPro" id="IPR043504">
    <property type="entry name" value="Peptidase_S1_PA_chymotrypsin"/>
</dbReference>
<evidence type="ECO:0008006" key="8">
    <source>
        <dbReference type="Google" id="ProtNLM"/>
    </source>
</evidence>
<organism evidence="6 7">
    <name type="scientific">Channa striata</name>
    <name type="common">Snakehead murrel</name>
    <name type="synonym">Ophicephalus striatus</name>
    <dbReference type="NCBI Taxonomy" id="64152"/>
    <lineage>
        <taxon>Eukaryota</taxon>
        <taxon>Metazoa</taxon>
        <taxon>Chordata</taxon>
        <taxon>Craniata</taxon>
        <taxon>Vertebrata</taxon>
        <taxon>Euteleostomi</taxon>
        <taxon>Actinopterygii</taxon>
        <taxon>Neopterygii</taxon>
        <taxon>Teleostei</taxon>
        <taxon>Neoteleostei</taxon>
        <taxon>Acanthomorphata</taxon>
        <taxon>Anabantaria</taxon>
        <taxon>Anabantiformes</taxon>
        <taxon>Channoidei</taxon>
        <taxon>Channidae</taxon>
        <taxon>Channa</taxon>
    </lineage>
</organism>
<dbReference type="CDD" id="cd00190">
    <property type="entry name" value="Tryp_SPc"/>
    <property type="match status" value="1"/>
</dbReference>
<dbReference type="InterPro" id="IPR001254">
    <property type="entry name" value="Trypsin_dom"/>
</dbReference>
<dbReference type="InterPro" id="IPR018114">
    <property type="entry name" value="TRYPSIN_HIS"/>
</dbReference>
<reference evidence="6" key="1">
    <citation type="submission" date="2023-07" db="EMBL/GenBank/DDBJ databases">
        <title>Chromosome-level Genome Assembly of Striped Snakehead (Channa striata).</title>
        <authorList>
            <person name="Liu H."/>
        </authorList>
    </citation>
    <scope>NUCLEOTIDE SEQUENCE</scope>
    <source>
        <strain evidence="6">Gz</strain>
        <tissue evidence="6">Muscle</tissue>
    </source>
</reference>
<dbReference type="Pfam" id="PF00431">
    <property type="entry name" value="CUB"/>
    <property type="match status" value="2"/>
</dbReference>
<dbReference type="InterPro" id="IPR035914">
    <property type="entry name" value="Sperma_CUB_dom_sf"/>
</dbReference>
<dbReference type="Gene3D" id="2.60.120.290">
    <property type="entry name" value="Spermadhesin, CUB domain"/>
    <property type="match status" value="2"/>
</dbReference>
<dbReference type="AlphaFoldDB" id="A0AA88SJU1"/>
<proteinExistence type="predicted"/>
<dbReference type="PANTHER" id="PTHR24252:SF7">
    <property type="entry name" value="HYALIN"/>
    <property type="match status" value="1"/>
</dbReference>
<feature type="domain" description="Peptidase S1" evidence="5">
    <location>
        <begin position="42"/>
        <end position="233"/>
    </location>
</feature>
<dbReference type="FunFam" id="2.40.10.10:FF:000068">
    <property type="entry name" value="transmembrane protease serine 2"/>
    <property type="match status" value="1"/>
</dbReference>
<dbReference type="PROSITE" id="PS01180">
    <property type="entry name" value="CUB"/>
    <property type="match status" value="2"/>
</dbReference>
<dbReference type="PROSITE" id="PS00134">
    <property type="entry name" value="TRYPSIN_HIS"/>
    <property type="match status" value="1"/>
</dbReference>
<feature type="chain" id="PRO_5041695556" description="Ovochymase-2" evidence="3">
    <location>
        <begin position="21"/>
        <end position="411"/>
    </location>
</feature>
<evidence type="ECO:0000259" key="5">
    <source>
        <dbReference type="PROSITE" id="PS50240"/>
    </source>
</evidence>